<evidence type="ECO:0000256" key="1">
    <source>
        <dbReference type="SAM" id="MobiDB-lite"/>
    </source>
</evidence>
<organism evidence="3 4">
    <name type="scientific">Streptomyces yokosukanensis</name>
    <dbReference type="NCBI Taxonomy" id="67386"/>
    <lineage>
        <taxon>Bacteria</taxon>
        <taxon>Bacillati</taxon>
        <taxon>Actinomycetota</taxon>
        <taxon>Actinomycetes</taxon>
        <taxon>Kitasatosporales</taxon>
        <taxon>Streptomycetaceae</taxon>
        <taxon>Streptomyces</taxon>
    </lineage>
</organism>
<evidence type="ECO:0008006" key="5">
    <source>
        <dbReference type="Google" id="ProtNLM"/>
    </source>
</evidence>
<keyword evidence="2" id="KW-0732">Signal</keyword>
<reference evidence="3 4" key="1">
    <citation type="submission" date="2015-10" db="EMBL/GenBank/DDBJ databases">
        <title>Draft genome sequence of Streptomyces yokosukanensis DSM 40224, type strain for the species Streptomyces yokosukanensis.</title>
        <authorList>
            <person name="Ruckert C."/>
            <person name="Winkler A."/>
            <person name="Kalinowski J."/>
            <person name="Kampfer P."/>
            <person name="Glaeser S."/>
        </authorList>
    </citation>
    <scope>NUCLEOTIDE SEQUENCE [LARGE SCALE GENOMIC DNA]</scope>
    <source>
        <strain evidence="3 4">DSM 40224</strain>
    </source>
</reference>
<comment type="caution">
    <text evidence="3">The sequence shown here is derived from an EMBL/GenBank/DDBJ whole genome shotgun (WGS) entry which is preliminary data.</text>
</comment>
<evidence type="ECO:0000256" key="2">
    <source>
        <dbReference type="SAM" id="SignalP"/>
    </source>
</evidence>
<dbReference type="PROSITE" id="PS51257">
    <property type="entry name" value="PROKAR_LIPOPROTEIN"/>
    <property type="match status" value="1"/>
</dbReference>
<evidence type="ECO:0000313" key="4">
    <source>
        <dbReference type="Proteomes" id="UP000053127"/>
    </source>
</evidence>
<feature type="chain" id="PRO_5038422579" description="Lipoprotein" evidence="2">
    <location>
        <begin position="22"/>
        <end position="161"/>
    </location>
</feature>
<dbReference type="EMBL" id="LMWN01000027">
    <property type="protein sequence ID" value="KUN04533.1"/>
    <property type="molecule type" value="Genomic_DNA"/>
</dbReference>
<name>A0A101P412_9ACTN</name>
<dbReference type="Proteomes" id="UP000053127">
    <property type="component" value="Unassembled WGS sequence"/>
</dbReference>
<accession>A0A101P412</accession>
<protein>
    <recommendedName>
        <fullName evidence="5">Lipoprotein</fullName>
    </recommendedName>
</protein>
<keyword evidence="4" id="KW-1185">Reference proteome</keyword>
<evidence type="ECO:0000313" key="3">
    <source>
        <dbReference type="EMBL" id="KUN04533.1"/>
    </source>
</evidence>
<dbReference type="RefSeq" id="WP_067124761.1">
    <property type="nucleotide sequence ID" value="NZ_KQ948212.1"/>
</dbReference>
<sequence>MRHTFLAAGVALAAALTGCTASRSPADRSAWSGDFVREAAEEFASLCAVPAVPPGPGGGAAPAPAVRTLPGEGDEEPMPPLPGGTILVFCVYGERPASPDPAPEPPSCPARMVSAAQPRPGVAWVVAADGTPTPFPYPRLEARHEEDCAPVGDDVQTRLWR</sequence>
<gene>
    <name evidence="3" type="ORF">AQI95_19495</name>
</gene>
<proteinExistence type="predicted"/>
<dbReference type="STRING" id="67386.AQI95_19495"/>
<feature type="signal peptide" evidence="2">
    <location>
        <begin position="1"/>
        <end position="21"/>
    </location>
</feature>
<feature type="region of interest" description="Disordered" evidence="1">
    <location>
        <begin position="54"/>
        <end position="80"/>
    </location>
</feature>
<dbReference type="AlphaFoldDB" id="A0A101P412"/>
<dbReference type="OrthoDB" id="4233336at2"/>